<evidence type="ECO:0008006" key="4">
    <source>
        <dbReference type="Google" id="ProtNLM"/>
    </source>
</evidence>
<reference evidence="2 3" key="1">
    <citation type="submission" date="2024-08" db="EMBL/GenBank/DDBJ databases">
        <title>Whole-genome sequencing of halo(alkali)philic microorganisms from hypersaline lakes.</title>
        <authorList>
            <person name="Sorokin D.Y."/>
            <person name="Merkel A.Y."/>
            <person name="Messina E."/>
            <person name="Yakimov M."/>
        </authorList>
    </citation>
    <scope>NUCLEOTIDE SEQUENCE [LARGE SCALE GENOMIC DNA]</scope>
    <source>
        <strain evidence="2 3">AB-hyl4</strain>
    </source>
</reference>
<proteinExistence type="predicted"/>
<dbReference type="Proteomes" id="UP001575105">
    <property type="component" value="Unassembled WGS sequence"/>
</dbReference>
<sequence length="350" mass="37940">MGRIQQVTAGMMVALMLAIAGPARGAEVPLPAQAINDEVPVVVWLDFSSLNTDAIRASVQAIADAMPAEMAETRDMLLDDMLADAEATGSGFERMRDAGVHGMLFVVDTAGMEGGNMMGLLYTAEGTTPESVQEQINAFNEENGMPEAAAETRVEPYEGNWMRIVEEDSVEMRDGDEEYAEAFRELLNSAGDAPIRIALRLTDRAKQGMLDEAAGDPMMAGMVDMLGNLETGWMALELGDQPRLQNRLHFNSAAAAAEFNGAWQGLLMMAEGMFMGEVGRVEGAPGPDAVQRLFQSLAMEQDDDALELTLGNEFLEGIGPLAPVLTHMIFTWMMGDAAQHMDQWDMHEGQ</sequence>
<comment type="caution">
    <text evidence="2">The sequence shown here is derived from an EMBL/GenBank/DDBJ whole genome shotgun (WGS) entry which is preliminary data.</text>
</comment>
<dbReference type="RefSeq" id="WP_425344097.1">
    <property type="nucleotide sequence ID" value="NZ_JBGUBD010000002.1"/>
</dbReference>
<evidence type="ECO:0000313" key="2">
    <source>
        <dbReference type="EMBL" id="MFA9477170.1"/>
    </source>
</evidence>
<keyword evidence="3" id="KW-1185">Reference proteome</keyword>
<evidence type="ECO:0000256" key="1">
    <source>
        <dbReference type="SAM" id="SignalP"/>
    </source>
</evidence>
<feature type="chain" id="PRO_5045768749" description="DUF3352 domain-containing protein" evidence="1">
    <location>
        <begin position="26"/>
        <end position="350"/>
    </location>
</feature>
<accession>A0ABV4U0Q3</accession>
<name>A0ABV4U0Q3_9BACT</name>
<keyword evidence="1" id="KW-0732">Signal</keyword>
<gene>
    <name evidence="2" type="ORF">ACERK3_02565</name>
</gene>
<protein>
    <recommendedName>
        <fullName evidence="4">DUF3352 domain-containing protein</fullName>
    </recommendedName>
</protein>
<evidence type="ECO:0000313" key="3">
    <source>
        <dbReference type="Proteomes" id="UP001575105"/>
    </source>
</evidence>
<dbReference type="EMBL" id="JBGUBD010000002">
    <property type="protein sequence ID" value="MFA9477170.1"/>
    <property type="molecule type" value="Genomic_DNA"/>
</dbReference>
<feature type="signal peptide" evidence="1">
    <location>
        <begin position="1"/>
        <end position="25"/>
    </location>
</feature>
<organism evidence="2 3">
    <name type="scientific">Natronomicrosphaera hydrolytica</name>
    <dbReference type="NCBI Taxonomy" id="3242702"/>
    <lineage>
        <taxon>Bacteria</taxon>
        <taxon>Pseudomonadati</taxon>
        <taxon>Planctomycetota</taxon>
        <taxon>Phycisphaerae</taxon>
        <taxon>Phycisphaerales</taxon>
        <taxon>Phycisphaeraceae</taxon>
        <taxon>Natronomicrosphaera</taxon>
    </lineage>
</organism>